<dbReference type="GO" id="GO:0008652">
    <property type="term" value="P:amino acid biosynthetic process"/>
    <property type="evidence" value="ECO:0007669"/>
    <property type="project" value="UniProtKB-KW"/>
</dbReference>
<comment type="pathway">
    <text evidence="1 11">Metabolic intermediate biosynthesis; chorismate biosynthesis; chorismate from D-erythrose 4-phosphate and phosphoenolpyruvate: step 5/7.</text>
</comment>
<dbReference type="NCBIfam" id="NF010552">
    <property type="entry name" value="PRK13946.1"/>
    <property type="match status" value="1"/>
</dbReference>
<dbReference type="Proteomes" id="UP000318825">
    <property type="component" value="Unassembled WGS sequence"/>
</dbReference>
<dbReference type="GO" id="GO:0000287">
    <property type="term" value="F:magnesium ion binding"/>
    <property type="evidence" value="ECO:0007669"/>
    <property type="project" value="UniProtKB-UniRule"/>
</dbReference>
<protein>
    <recommendedName>
        <fullName evidence="3 11">Shikimate kinase</fullName>
        <shortName evidence="11">SK</shortName>
        <ecNumber evidence="3 11">2.7.1.71</ecNumber>
    </recommendedName>
</protein>
<dbReference type="PRINTS" id="PR01100">
    <property type="entry name" value="SHIKIMTKNASE"/>
</dbReference>
<gene>
    <name evidence="11 12" type="primary">aroK</name>
    <name evidence="12" type="ORF">NWI01_08240</name>
</gene>
<dbReference type="UniPathway" id="UPA00053">
    <property type="reaction ID" value="UER00088"/>
</dbReference>
<evidence type="ECO:0000256" key="7">
    <source>
        <dbReference type="ARBA" id="ARBA00022777"/>
    </source>
</evidence>
<comment type="caution">
    <text evidence="12">The sequence shown here is derived from an EMBL/GenBank/DDBJ whole genome shotgun (WGS) entry which is preliminary data.</text>
</comment>
<evidence type="ECO:0000256" key="11">
    <source>
        <dbReference type="HAMAP-Rule" id="MF_00109"/>
    </source>
</evidence>
<comment type="function">
    <text evidence="11">Catalyzes the specific phosphorylation of the 3-hydroxyl group of shikimic acid using ATP as a cosubstrate.</text>
</comment>
<feature type="binding site" evidence="11">
    <location>
        <position position="81"/>
    </location>
    <ligand>
        <name>substrate</name>
    </ligand>
</feature>
<dbReference type="HAMAP" id="MF_00109">
    <property type="entry name" value="Shikimate_kinase"/>
    <property type="match status" value="1"/>
</dbReference>
<sequence length="207" mass="22489">MTSETVSSASFGASPETAVVAALAGRSLALVGMMGAGKSTIGRRLAARLRMRFVDADAEIELAAGMPIPEIFETHGEPHFRDGEARVIARLLNGGPIVLATGGGAVLREETRARLSERAVSIWLKADAEVILRRVRRRADRPLLQTADPAATIKRLIAEREPIYQQADITVASRDVPYEWIVDECIGLLHRRLCRGETTAPKPGETR</sequence>
<keyword evidence="4 11" id="KW-0028">Amino-acid biosynthesis</keyword>
<evidence type="ECO:0000256" key="5">
    <source>
        <dbReference type="ARBA" id="ARBA00022679"/>
    </source>
</evidence>
<keyword evidence="5 11" id="KW-0808">Transferase</keyword>
<comment type="cofactor">
    <cofactor evidence="11">
        <name>Mg(2+)</name>
        <dbReference type="ChEBI" id="CHEBI:18420"/>
    </cofactor>
    <text evidence="11">Binds 1 Mg(2+) ion per subunit.</text>
</comment>
<dbReference type="SUPFAM" id="SSF52540">
    <property type="entry name" value="P-loop containing nucleoside triphosphate hydrolases"/>
    <property type="match status" value="1"/>
</dbReference>
<keyword evidence="11" id="KW-0479">Metal-binding</keyword>
<evidence type="ECO:0000256" key="1">
    <source>
        <dbReference type="ARBA" id="ARBA00004842"/>
    </source>
</evidence>
<dbReference type="GO" id="GO:0004765">
    <property type="term" value="F:shikimate kinase activity"/>
    <property type="evidence" value="ECO:0007669"/>
    <property type="project" value="UniProtKB-UniRule"/>
</dbReference>
<comment type="caution">
    <text evidence="11">Lacks conserved residue(s) required for the propagation of feature annotation.</text>
</comment>
<dbReference type="PANTHER" id="PTHR21087">
    <property type="entry name" value="SHIKIMATE KINASE"/>
    <property type="match status" value="1"/>
</dbReference>
<evidence type="ECO:0000313" key="13">
    <source>
        <dbReference type="Proteomes" id="UP000318825"/>
    </source>
</evidence>
<evidence type="ECO:0000256" key="9">
    <source>
        <dbReference type="ARBA" id="ARBA00023141"/>
    </source>
</evidence>
<evidence type="ECO:0000256" key="8">
    <source>
        <dbReference type="ARBA" id="ARBA00022840"/>
    </source>
</evidence>
<proteinExistence type="inferred from homology"/>
<keyword evidence="6 11" id="KW-0547">Nucleotide-binding</keyword>
<dbReference type="InterPro" id="IPR023000">
    <property type="entry name" value="Shikimate_kinase_CS"/>
</dbReference>
<feature type="binding site" evidence="11">
    <location>
        <position position="141"/>
    </location>
    <ligand>
        <name>ATP</name>
        <dbReference type="ChEBI" id="CHEBI:30616"/>
    </ligand>
</feature>
<organism evidence="12 13">
    <name type="scientific">Nitrobacter winogradskyi</name>
    <name type="common">Nitrobacter agilis</name>
    <dbReference type="NCBI Taxonomy" id="913"/>
    <lineage>
        <taxon>Bacteria</taxon>
        <taxon>Pseudomonadati</taxon>
        <taxon>Pseudomonadota</taxon>
        <taxon>Alphaproteobacteria</taxon>
        <taxon>Hyphomicrobiales</taxon>
        <taxon>Nitrobacteraceae</taxon>
        <taxon>Nitrobacter</taxon>
    </lineage>
</organism>
<dbReference type="InterPro" id="IPR031322">
    <property type="entry name" value="Shikimate/glucono_kinase"/>
</dbReference>
<keyword evidence="11" id="KW-0460">Magnesium</keyword>
<dbReference type="AlphaFoldDB" id="A0A4Y3W7J3"/>
<dbReference type="InterPro" id="IPR000623">
    <property type="entry name" value="Shikimate_kinase/TSH1"/>
</dbReference>
<feature type="binding site" evidence="11">
    <location>
        <position position="39"/>
    </location>
    <ligand>
        <name>Mg(2+)</name>
        <dbReference type="ChEBI" id="CHEBI:18420"/>
    </ligand>
</feature>
<keyword evidence="11" id="KW-0963">Cytoplasm</keyword>
<evidence type="ECO:0000256" key="2">
    <source>
        <dbReference type="ARBA" id="ARBA00006997"/>
    </source>
</evidence>
<feature type="binding site" evidence="11">
    <location>
        <position position="57"/>
    </location>
    <ligand>
        <name>substrate</name>
    </ligand>
</feature>
<comment type="subunit">
    <text evidence="11">Monomer.</text>
</comment>
<dbReference type="EMBL" id="BJNF01000020">
    <property type="protein sequence ID" value="GEC14932.1"/>
    <property type="molecule type" value="Genomic_DNA"/>
</dbReference>
<name>A0A4Y3W7J3_NITWI</name>
<dbReference type="PANTHER" id="PTHR21087:SF16">
    <property type="entry name" value="SHIKIMATE KINASE 1, CHLOROPLASTIC"/>
    <property type="match status" value="1"/>
</dbReference>
<keyword evidence="9 11" id="KW-0057">Aromatic amino acid biosynthesis</keyword>
<dbReference type="Pfam" id="PF01202">
    <property type="entry name" value="SKI"/>
    <property type="match status" value="1"/>
</dbReference>
<dbReference type="Gene3D" id="3.40.50.300">
    <property type="entry name" value="P-loop containing nucleotide triphosphate hydrolases"/>
    <property type="match status" value="1"/>
</dbReference>
<reference evidence="12 13" key="1">
    <citation type="submission" date="2019-06" db="EMBL/GenBank/DDBJ databases">
        <title>Whole genome shotgun sequence of Nitrobacter winogradskyi NBRC 14297.</title>
        <authorList>
            <person name="Hosoyama A."/>
            <person name="Uohara A."/>
            <person name="Ohji S."/>
            <person name="Ichikawa N."/>
        </authorList>
    </citation>
    <scope>NUCLEOTIDE SEQUENCE [LARGE SCALE GENOMIC DNA]</scope>
    <source>
        <strain evidence="12 13">NBRC 14297</strain>
    </source>
</reference>
<comment type="catalytic activity">
    <reaction evidence="10 11">
        <text>shikimate + ATP = 3-phosphoshikimate + ADP + H(+)</text>
        <dbReference type="Rhea" id="RHEA:13121"/>
        <dbReference type="ChEBI" id="CHEBI:15378"/>
        <dbReference type="ChEBI" id="CHEBI:30616"/>
        <dbReference type="ChEBI" id="CHEBI:36208"/>
        <dbReference type="ChEBI" id="CHEBI:145989"/>
        <dbReference type="ChEBI" id="CHEBI:456216"/>
        <dbReference type="EC" id="2.7.1.71"/>
    </reaction>
</comment>
<evidence type="ECO:0000256" key="10">
    <source>
        <dbReference type="ARBA" id="ARBA00048567"/>
    </source>
</evidence>
<feature type="binding site" evidence="11">
    <location>
        <position position="160"/>
    </location>
    <ligand>
        <name>substrate</name>
    </ligand>
</feature>
<evidence type="ECO:0000256" key="4">
    <source>
        <dbReference type="ARBA" id="ARBA00022605"/>
    </source>
</evidence>
<dbReference type="RefSeq" id="WP_141382682.1">
    <property type="nucleotide sequence ID" value="NZ_BJNF01000020.1"/>
</dbReference>
<dbReference type="OrthoDB" id="9800332at2"/>
<comment type="similarity">
    <text evidence="2 11">Belongs to the shikimate kinase family.</text>
</comment>
<dbReference type="CDD" id="cd00464">
    <property type="entry name" value="SK"/>
    <property type="match status" value="1"/>
</dbReference>
<feature type="binding site" evidence="11">
    <location>
        <position position="103"/>
    </location>
    <ligand>
        <name>substrate</name>
    </ligand>
</feature>
<keyword evidence="8 11" id="KW-0067">ATP-binding</keyword>
<evidence type="ECO:0000313" key="12">
    <source>
        <dbReference type="EMBL" id="GEC14932.1"/>
    </source>
</evidence>
<dbReference type="GO" id="GO:0009423">
    <property type="term" value="P:chorismate biosynthetic process"/>
    <property type="evidence" value="ECO:0007669"/>
    <property type="project" value="UniProtKB-UniRule"/>
</dbReference>
<dbReference type="EC" id="2.7.1.71" evidence="3 11"/>
<accession>A0A4Y3W7J3</accession>
<dbReference type="GO" id="GO:0005829">
    <property type="term" value="C:cytosol"/>
    <property type="evidence" value="ECO:0007669"/>
    <property type="project" value="TreeGrafter"/>
</dbReference>
<dbReference type="PROSITE" id="PS01128">
    <property type="entry name" value="SHIKIMATE_KINASE"/>
    <property type="match status" value="1"/>
</dbReference>
<keyword evidence="7 11" id="KW-0418">Kinase</keyword>
<feature type="binding site" evidence="11">
    <location>
        <begin position="35"/>
        <end position="40"/>
    </location>
    <ligand>
        <name>ATP</name>
        <dbReference type="ChEBI" id="CHEBI:30616"/>
    </ligand>
</feature>
<dbReference type="InterPro" id="IPR027417">
    <property type="entry name" value="P-loop_NTPase"/>
</dbReference>
<dbReference type="GO" id="GO:0005524">
    <property type="term" value="F:ATP binding"/>
    <property type="evidence" value="ECO:0007669"/>
    <property type="project" value="UniProtKB-UniRule"/>
</dbReference>
<comment type="subcellular location">
    <subcellularLocation>
        <location evidence="11">Cytoplasm</location>
    </subcellularLocation>
</comment>
<evidence type="ECO:0000256" key="6">
    <source>
        <dbReference type="ARBA" id="ARBA00022741"/>
    </source>
</evidence>
<dbReference type="GO" id="GO:0009073">
    <property type="term" value="P:aromatic amino acid family biosynthetic process"/>
    <property type="evidence" value="ECO:0007669"/>
    <property type="project" value="UniProtKB-KW"/>
</dbReference>
<evidence type="ECO:0000256" key="3">
    <source>
        <dbReference type="ARBA" id="ARBA00012154"/>
    </source>
</evidence>